<evidence type="ECO:0000313" key="2">
    <source>
        <dbReference type="Proteomes" id="UP000499080"/>
    </source>
</evidence>
<sequence>MYWLAESWEKIKPETIKNSWHNILTTKDFKDNNKKKKKEHFEIKNTVLKLPGCEEVTYNCDEEWLYGDEEEEITDDAIIRMITEGEETEDLNDETEKIISHTEGTAALDVALRYIEQQPDALPHNVLFLKSLRDAAARKRLSAQKQTTLD</sequence>
<reference evidence="1 2" key="1">
    <citation type="journal article" date="2019" name="Sci. Rep.">
        <title>Orb-weaving spider Araneus ventricosus genome elucidates the spidroin gene catalogue.</title>
        <authorList>
            <person name="Kono N."/>
            <person name="Nakamura H."/>
            <person name="Ohtoshi R."/>
            <person name="Moran D.A.P."/>
            <person name="Shinohara A."/>
            <person name="Yoshida Y."/>
            <person name="Fujiwara M."/>
            <person name="Mori M."/>
            <person name="Tomita M."/>
            <person name="Arakawa K."/>
        </authorList>
    </citation>
    <scope>NUCLEOTIDE SEQUENCE [LARGE SCALE GENOMIC DNA]</scope>
</reference>
<keyword evidence="2" id="KW-1185">Reference proteome</keyword>
<comment type="caution">
    <text evidence="1">The sequence shown here is derived from an EMBL/GenBank/DDBJ whole genome shotgun (WGS) entry which is preliminary data.</text>
</comment>
<proteinExistence type="predicted"/>
<accession>A0A4Y2CCE2</accession>
<dbReference type="Proteomes" id="UP000499080">
    <property type="component" value="Unassembled WGS sequence"/>
</dbReference>
<dbReference type="EMBL" id="BGPR01000175">
    <property type="protein sequence ID" value="GBM02023.1"/>
    <property type="molecule type" value="Genomic_DNA"/>
</dbReference>
<dbReference type="OrthoDB" id="6753532at2759"/>
<evidence type="ECO:0008006" key="3">
    <source>
        <dbReference type="Google" id="ProtNLM"/>
    </source>
</evidence>
<evidence type="ECO:0000313" key="1">
    <source>
        <dbReference type="EMBL" id="GBM02023.1"/>
    </source>
</evidence>
<protein>
    <recommendedName>
        <fullName evidence="3">DDE-1 domain-containing protein</fullName>
    </recommendedName>
</protein>
<name>A0A4Y2CCE2_ARAVE</name>
<dbReference type="AlphaFoldDB" id="A0A4Y2CCE2"/>
<gene>
    <name evidence="1" type="ORF">AVEN_269611_1</name>
</gene>
<organism evidence="1 2">
    <name type="scientific">Araneus ventricosus</name>
    <name type="common">Orbweaver spider</name>
    <name type="synonym">Epeira ventricosa</name>
    <dbReference type="NCBI Taxonomy" id="182803"/>
    <lineage>
        <taxon>Eukaryota</taxon>
        <taxon>Metazoa</taxon>
        <taxon>Ecdysozoa</taxon>
        <taxon>Arthropoda</taxon>
        <taxon>Chelicerata</taxon>
        <taxon>Arachnida</taxon>
        <taxon>Araneae</taxon>
        <taxon>Araneomorphae</taxon>
        <taxon>Entelegynae</taxon>
        <taxon>Araneoidea</taxon>
        <taxon>Araneidae</taxon>
        <taxon>Araneus</taxon>
    </lineage>
</organism>